<evidence type="ECO:0000313" key="1">
    <source>
        <dbReference type="EMBL" id="JAS44789.1"/>
    </source>
</evidence>
<reference evidence="1" key="1">
    <citation type="submission" date="2015-11" db="EMBL/GenBank/DDBJ databases">
        <title>De novo transcriptome assembly of four potential Pierce s Disease insect vectors from Arizona vineyards.</title>
        <authorList>
            <person name="Tassone E.E."/>
        </authorList>
    </citation>
    <scope>NUCLEOTIDE SEQUENCE</scope>
</reference>
<name>A0A1B6F3F4_9HEMI</name>
<feature type="non-terminal residue" evidence="1">
    <location>
        <position position="103"/>
    </location>
</feature>
<sequence>TLIRNGVMAGPPIGHHLSPVPPPASIVPPPFLIGPKFFKNNTFSHRKHQPRLLVPRPIAPPFVPVLMAPAPINGAESAMLMNPYATMEQQKMAARKMRREVVM</sequence>
<dbReference type="EMBL" id="GECZ01024980">
    <property type="protein sequence ID" value="JAS44789.1"/>
    <property type="molecule type" value="Transcribed_RNA"/>
</dbReference>
<organism evidence="1">
    <name type="scientific">Cuerna arida</name>
    <dbReference type="NCBI Taxonomy" id="1464854"/>
    <lineage>
        <taxon>Eukaryota</taxon>
        <taxon>Metazoa</taxon>
        <taxon>Ecdysozoa</taxon>
        <taxon>Arthropoda</taxon>
        <taxon>Hexapoda</taxon>
        <taxon>Insecta</taxon>
        <taxon>Pterygota</taxon>
        <taxon>Neoptera</taxon>
        <taxon>Paraneoptera</taxon>
        <taxon>Hemiptera</taxon>
        <taxon>Auchenorrhyncha</taxon>
        <taxon>Membracoidea</taxon>
        <taxon>Cicadellidae</taxon>
        <taxon>Cicadellinae</taxon>
        <taxon>Proconiini</taxon>
        <taxon>Cuerna</taxon>
    </lineage>
</organism>
<feature type="non-terminal residue" evidence="1">
    <location>
        <position position="1"/>
    </location>
</feature>
<dbReference type="AlphaFoldDB" id="A0A1B6F3F4"/>
<gene>
    <name evidence="1" type="ORF">g.44656</name>
</gene>
<protein>
    <submittedName>
        <fullName evidence="1">Uncharacterized protein</fullName>
    </submittedName>
</protein>
<accession>A0A1B6F3F4</accession>
<proteinExistence type="predicted"/>